<keyword evidence="9 10" id="KW-0472">Membrane</keyword>
<feature type="transmembrane region" description="Helical" evidence="10">
    <location>
        <begin position="35"/>
        <end position="57"/>
    </location>
</feature>
<keyword evidence="4 10" id="KW-1003">Cell membrane</keyword>
<dbReference type="RefSeq" id="WP_013313710.1">
    <property type="nucleotide sequence ID" value="NC_014484.1"/>
</dbReference>
<evidence type="ECO:0000256" key="3">
    <source>
        <dbReference type="ARBA" id="ARBA00008281"/>
    </source>
</evidence>
<keyword evidence="8 10" id="KW-1133">Transmembrane helix</keyword>
<dbReference type="InterPro" id="IPR005503">
    <property type="entry name" value="FliL"/>
</dbReference>
<comment type="similarity">
    <text evidence="3 10">Belongs to the FliL family.</text>
</comment>
<evidence type="ECO:0000256" key="4">
    <source>
        <dbReference type="ARBA" id="ARBA00022475"/>
    </source>
</evidence>
<keyword evidence="11" id="KW-0966">Cell projection</keyword>
<keyword evidence="11" id="KW-0282">Flagellum</keyword>
<dbReference type="GO" id="GO:0006935">
    <property type="term" value="P:chemotaxis"/>
    <property type="evidence" value="ECO:0007669"/>
    <property type="project" value="UniProtKB-KW"/>
</dbReference>
<keyword evidence="7 10" id="KW-0283">Flagellar rotation</keyword>
<dbReference type="PANTHER" id="PTHR35091:SF2">
    <property type="entry name" value="FLAGELLAR PROTEIN FLIL"/>
    <property type="match status" value="1"/>
</dbReference>
<keyword evidence="5 10" id="KW-0145">Chemotaxis</keyword>
<gene>
    <name evidence="11" type="ordered locus">STHERM_c09220</name>
</gene>
<evidence type="ECO:0000313" key="11">
    <source>
        <dbReference type="EMBL" id="ADN01869.1"/>
    </source>
</evidence>
<evidence type="ECO:0000256" key="2">
    <source>
        <dbReference type="ARBA" id="ARBA00004162"/>
    </source>
</evidence>
<dbReference type="GO" id="GO:0005886">
    <property type="term" value="C:plasma membrane"/>
    <property type="evidence" value="ECO:0007669"/>
    <property type="project" value="UniProtKB-SubCell"/>
</dbReference>
<name>E0RS82_WINT6</name>
<evidence type="ECO:0000256" key="1">
    <source>
        <dbReference type="ARBA" id="ARBA00002254"/>
    </source>
</evidence>
<comment type="function">
    <text evidence="1 10">Controls the rotational direction of flagella during chemotaxis.</text>
</comment>
<keyword evidence="11" id="KW-0969">Cilium</keyword>
<accession>E0RS82</accession>
<proteinExistence type="inferred from homology"/>
<evidence type="ECO:0000256" key="6">
    <source>
        <dbReference type="ARBA" id="ARBA00022692"/>
    </source>
</evidence>
<evidence type="ECO:0000256" key="10">
    <source>
        <dbReference type="RuleBase" id="RU364125"/>
    </source>
</evidence>
<evidence type="ECO:0000313" key="12">
    <source>
        <dbReference type="Proteomes" id="UP000001296"/>
    </source>
</evidence>
<dbReference type="AlphaFoldDB" id="E0RS82"/>
<dbReference type="HOGENOM" id="CLU_126053_0_0_12"/>
<comment type="subcellular location">
    <subcellularLocation>
        <location evidence="2">Cell membrane</location>
        <topology evidence="2">Single-pass membrane protein</topology>
    </subcellularLocation>
</comment>
<evidence type="ECO:0000256" key="9">
    <source>
        <dbReference type="ARBA" id="ARBA00023136"/>
    </source>
</evidence>
<organism evidence="11 12">
    <name type="scientific">Winmispira thermophila (strain ATCC 49972 / DSM 6192 / RI 19.B1)</name>
    <name type="common">Spirochaeta thermophila</name>
    <dbReference type="NCBI Taxonomy" id="665571"/>
    <lineage>
        <taxon>Bacteria</taxon>
        <taxon>Pseudomonadati</taxon>
        <taxon>Spirochaetota</taxon>
        <taxon>Spirochaetia</taxon>
        <taxon>Winmispirales</taxon>
        <taxon>Winmispiraceae</taxon>
        <taxon>Winmispira</taxon>
    </lineage>
</organism>
<evidence type="ECO:0000256" key="5">
    <source>
        <dbReference type="ARBA" id="ARBA00022500"/>
    </source>
</evidence>
<evidence type="ECO:0000256" key="7">
    <source>
        <dbReference type="ARBA" id="ARBA00022779"/>
    </source>
</evidence>
<dbReference type="PaxDb" id="665571-STHERM_c09220"/>
<dbReference type="EMBL" id="CP001698">
    <property type="protein sequence ID" value="ADN01869.1"/>
    <property type="molecule type" value="Genomic_DNA"/>
</dbReference>
<sequence length="180" mass="20494">MSDIFDDETQEPGAVEAESKQVGFLPSIVIQILKYVALGLLATVFVVTVVIITLRVLNVSSQSQNPPEISPEYQAAPPVLAWYEIGEIRARTSDEAQYTLLAVVYLGYKVNDKALQTELNERRPYLRDLIRRFFSSKRAEELRPQYEEMIKEELKAKINDVLTSGMVQDIVFDTFTLVEF</sequence>
<dbReference type="KEGG" id="sta:STHERM_c09220"/>
<reference evidence="11 12" key="2">
    <citation type="journal article" date="2010" name="J. Bacteriol.">
        <title>Genome sequence of the polysaccharide-degrading, thermophilic anaerobe Spirochaeta thermophila DSM 6192.</title>
        <authorList>
            <person name="Angelov A."/>
            <person name="Liebl S."/>
            <person name="Ballschmiter M."/>
            <person name="Bomeke M."/>
            <person name="Lehmann R."/>
            <person name="Liesegang H."/>
            <person name="Daniel R."/>
            <person name="Liebl W."/>
        </authorList>
    </citation>
    <scope>NUCLEOTIDE SEQUENCE [LARGE SCALE GENOMIC DNA]</scope>
    <source>
        <strain evidence="12">ATCC 49972 / DSM 6192 / RI 19.B1</strain>
    </source>
</reference>
<dbReference type="PANTHER" id="PTHR35091">
    <property type="entry name" value="FLAGELLAR PROTEIN FLIL"/>
    <property type="match status" value="1"/>
</dbReference>
<dbReference type="eggNOG" id="COG1580">
    <property type="taxonomic scope" value="Bacteria"/>
</dbReference>
<evidence type="ECO:0000256" key="8">
    <source>
        <dbReference type="ARBA" id="ARBA00022989"/>
    </source>
</evidence>
<protein>
    <recommendedName>
        <fullName evidence="10">Flagellar protein FliL</fullName>
    </recommendedName>
</protein>
<dbReference type="Proteomes" id="UP000001296">
    <property type="component" value="Chromosome"/>
</dbReference>
<dbReference type="GO" id="GO:0009425">
    <property type="term" value="C:bacterial-type flagellum basal body"/>
    <property type="evidence" value="ECO:0007669"/>
    <property type="project" value="InterPro"/>
</dbReference>
<reference key="1">
    <citation type="submission" date="2009-08" db="EMBL/GenBank/DDBJ databases">
        <title>The genome sequence of Spirochaeta thermophila DSM6192.</title>
        <authorList>
            <person name="Angelov A."/>
            <person name="Mientus M."/>
            <person name="Wittenberg S."/>
            <person name="Lehmann R."/>
            <person name="Liesegang H."/>
            <person name="Daniel R."/>
            <person name="Liebl W."/>
        </authorList>
    </citation>
    <scope>NUCLEOTIDE SEQUENCE</scope>
    <source>
        <strain>DSM 6192</strain>
    </source>
</reference>
<keyword evidence="6 10" id="KW-0812">Transmembrane</keyword>
<dbReference type="GO" id="GO:0071978">
    <property type="term" value="P:bacterial-type flagellum-dependent swarming motility"/>
    <property type="evidence" value="ECO:0007669"/>
    <property type="project" value="TreeGrafter"/>
</dbReference>
<dbReference type="Pfam" id="PF03748">
    <property type="entry name" value="FliL"/>
    <property type="match status" value="1"/>
</dbReference>